<feature type="region of interest" description="Disordered" evidence="2">
    <location>
        <begin position="1"/>
        <end position="21"/>
    </location>
</feature>
<proteinExistence type="predicted"/>
<reference evidence="3 4" key="1">
    <citation type="submission" date="2018-12" db="EMBL/GenBank/DDBJ databases">
        <authorList>
            <person name="Grouzdev D.S."/>
            <person name="Krutkina M.S."/>
        </authorList>
    </citation>
    <scope>NUCLEOTIDE SEQUENCE [LARGE SCALE GENOMIC DNA]</scope>
    <source>
        <strain evidence="3 4">RmlP026</strain>
    </source>
</reference>
<evidence type="ECO:0000256" key="1">
    <source>
        <dbReference type="SAM" id="Coils"/>
    </source>
</evidence>
<dbReference type="RefSeq" id="WP_129228750.1">
    <property type="nucleotide sequence ID" value="NZ_QYBB01000031.1"/>
</dbReference>
<keyword evidence="4" id="KW-1185">Reference proteome</keyword>
<dbReference type="AlphaFoldDB" id="A0A4Q2U5C9"/>
<protein>
    <submittedName>
        <fullName evidence="3">Uncharacterized protein</fullName>
    </submittedName>
</protein>
<keyword evidence="1" id="KW-0175">Coiled coil</keyword>
<gene>
    <name evidence="3" type="ORF">D3273_20450</name>
</gene>
<dbReference type="Proteomes" id="UP000290759">
    <property type="component" value="Unassembled WGS sequence"/>
</dbReference>
<evidence type="ECO:0000313" key="4">
    <source>
        <dbReference type="Proteomes" id="UP000290759"/>
    </source>
</evidence>
<sequence>MASVKQVPKADTTAEAPTSVDQAEIDTLMRRFFDQGRVPAAEAPATAAVPAAHPRRDFDMASELLERAAQAFDLLIGRCQNLERELEESGERARTQFAEQDETIEQWKRLASGLKAQAEASEQDASALKARCDAAEARAAAADQRAASLERASAQAAGHAAMAEQLSTKLHDKVVSAFGIGSRAHPVLEAVATRAAATE</sequence>
<dbReference type="EMBL" id="QYBB01000031">
    <property type="protein sequence ID" value="RYC30157.1"/>
    <property type="molecule type" value="Genomic_DNA"/>
</dbReference>
<feature type="coiled-coil region" evidence="1">
    <location>
        <begin position="65"/>
        <end position="152"/>
    </location>
</feature>
<reference evidence="3 4" key="2">
    <citation type="submission" date="2019-02" db="EMBL/GenBank/DDBJ databases">
        <title>'Lichenibacterium ramalinii' gen. nov. sp. nov., 'Lichenibacterium minor' gen. nov. sp. nov.</title>
        <authorList>
            <person name="Pankratov T."/>
        </authorList>
    </citation>
    <scope>NUCLEOTIDE SEQUENCE [LARGE SCALE GENOMIC DNA]</scope>
    <source>
        <strain evidence="3 4">RmlP026</strain>
    </source>
</reference>
<dbReference type="OrthoDB" id="9845421at2"/>
<accession>A0A4Q2U5C9</accession>
<comment type="caution">
    <text evidence="3">The sequence shown here is derived from an EMBL/GenBank/DDBJ whole genome shotgun (WGS) entry which is preliminary data.</text>
</comment>
<name>A0A4Q2U5C9_9HYPH</name>
<evidence type="ECO:0000256" key="2">
    <source>
        <dbReference type="SAM" id="MobiDB-lite"/>
    </source>
</evidence>
<evidence type="ECO:0000313" key="3">
    <source>
        <dbReference type="EMBL" id="RYC30157.1"/>
    </source>
</evidence>
<organism evidence="3 4">
    <name type="scientific">Lichenibacterium minor</name>
    <dbReference type="NCBI Taxonomy" id="2316528"/>
    <lineage>
        <taxon>Bacteria</taxon>
        <taxon>Pseudomonadati</taxon>
        <taxon>Pseudomonadota</taxon>
        <taxon>Alphaproteobacteria</taxon>
        <taxon>Hyphomicrobiales</taxon>
        <taxon>Lichenihabitantaceae</taxon>
        <taxon>Lichenibacterium</taxon>
    </lineage>
</organism>